<name>A0A2R5HDN6_9LACT</name>
<accession>A0A2R5HDN6</accession>
<dbReference type="SUPFAM" id="SSF47413">
    <property type="entry name" value="lambda repressor-like DNA-binding domains"/>
    <property type="match status" value="1"/>
</dbReference>
<dbReference type="Proteomes" id="UP000245021">
    <property type="component" value="Unassembled WGS sequence"/>
</dbReference>
<dbReference type="InterPro" id="IPR010982">
    <property type="entry name" value="Lambda_DNA-bd_dom_sf"/>
</dbReference>
<evidence type="ECO:0000313" key="3">
    <source>
        <dbReference type="Proteomes" id="UP000245021"/>
    </source>
</evidence>
<dbReference type="PROSITE" id="PS50943">
    <property type="entry name" value="HTH_CROC1"/>
    <property type="match status" value="1"/>
</dbReference>
<dbReference type="CDD" id="cd00093">
    <property type="entry name" value="HTH_XRE"/>
    <property type="match status" value="1"/>
</dbReference>
<gene>
    <name evidence="2" type="primary">xre_1</name>
    <name evidence="2" type="ORF">NtB2_00237</name>
</gene>
<sequence length="273" mass="32283">MTSYGKLFRRIREQKNLSLTYFERLGINPGNLSKFERGQTMMDFSRVDSMLQAMDVSLAEYELMLHHFTPNFQELFLEAVEQANFAQDKRRLNALYDEASRDFYPLLALTAKACYSTLEAGEINLILKRLDNSLHWGYFELSLIYFTMEQLQTKDLKRLLSDFDQKHQHFYNILAYRRRLLQVACQLIILLSWREEQALAGKILKKLEGRNRNSIDFYIDTLCKLASATYRCCFEAPQYGRQEIRATLDIMNQLEQKDLRDFYEQKLAQILGE</sequence>
<proteinExistence type="predicted"/>
<dbReference type="Pfam" id="PF21259">
    <property type="entry name" value="Rgg_C"/>
    <property type="match status" value="1"/>
</dbReference>
<dbReference type="SMART" id="SM00530">
    <property type="entry name" value="HTH_XRE"/>
    <property type="match status" value="1"/>
</dbReference>
<dbReference type="AlphaFoldDB" id="A0A2R5HDN6"/>
<dbReference type="EMBL" id="BFFO01000001">
    <property type="protein sequence ID" value="GBG96132.1"/>
    <property type="molecule type" value="Genomic_DNA"/>
</dbReference>
<keyword evidence="3" id="KW-1185">Reference proteome</keyword>
<reference evidence="2 3" key="1">
    <citation type="journal article" date="2018" name="Genome Announc.">
        <title>Draft Genome Sequence of Lactococcus sp. Strain NtB2 (JCM 32569), Isolated from the Gut of the Higher Termite Nasutitermes takasagoensis.</title>
        <authorList>
            <person name="Noda S."/>
            <person name="Aihara C."/>
            <person name="Yuki M."/>
            <person name="Ohkuma M."/>
        </authorList>
    </citation>
    <scope>NUCLEOTIDE SEQUENCE [LARGE SCALE GENOMIC DNA]</scope>
    <source>
        <strain evidence="2 3">NtB2</strain>
    </source>
</reference>
<evidence type="ECO:0000313" key="2">
    <source>
        <dbReference type="EMBL" id="GBG96132.1"/>
    </source>
</evidence>
<dbReference type="GO" id="GO:0003677">
    <property type="term" value="F:DNA binding"/>
    <property type="evidence" value="ECO:0007669"/>
    <property type="project" value="InterPro"/>
</dbReference>
<dbReference type="PANTHER" id="PTHR37038:SF12">
    <property type="entry name" value="TRANSCRIPTIONAL REGULATOR"/>
    <property type="match status" value="1"/>
</dbReference>
<dbReference type="InterPro" id="IPR010057">
    <property type="entry name" value="Transcription_activator_Rgg_C"/>
</dbReference>
<feature type="domain" description="HTH cro/C1-type" evidence="1">
    <location>
        <begin position="8"/>
        <end position="61"/>
    </location>
</feature>
<organism evidence="2 3">
    <name type="scientific">Lactococcus termiticola</name>
    <dbReference type="NCBI Taxonomy" id="2169526"/>
    <lineage>
        <taxon>Bacteria</taxon>
        <taxon>Bacillati</taxon>
        <taxon>Bacillota</taxon>
        <taxon>Bacilli</taxon>
        <taxon>Lactobacillales</taxon>
        <taxon>Streptococcaceae</taxon>
        <taxon>Lactococcus</taxon>
    </lineage>
</organism>
<comment type="caution">
    <text evidence="2">The sequence shown here is derived from an EMBL/GenBank/DDBJ whole genome shotgun (WGS) entry which is preliminary data.</text>
</comment>
<dbReference type="RefSeq" id="WP_165814929.1">
    <property type="nucleotide sequence ID" value="NZ_BFFO01000001.1"/>
</dbReference>
<evidence type="ECO:0000259" key="1">
    <source>
        <dbReference type="PROSITE" id="PS50943"/>
    </source>
</evidence>
<dbReference type="InterPro" id="IPR053163">
    <property type="entry name" value="HTH-type_regulator_Rgg"/>
</dbReference>
<protein>
    <submittedName>
        <fullName evidence="2">XRE family transcriptional regulator</fullName>
    </submittedName>
</protein>
<dbReference type="Gene3D" id="1.10.260.40">
    <property type="entry name" value="lambda repressor-like DNA-binding domains"/>
    <property type="match status" value="1"/>
</dbReference>
<dbReference type="NCBIfam" id="TIGR01716">
    <property type="entry name" value="RGG_Cterm"/>
    <property type="match status" value="1"/>
</dbReference>
<dbReference type="Pfam" id="PF01381">
    <property type="entry name" value="HTH_3"/>
    <property type="match status" value="1"/>
</dbReference>
<dbReference type="PANTHER" id="PTHR37038">
    <property type="entry name" value="TRANSCRIPTIONAL REGULATOR-RELATED"/>
    <property type="match status" value="1"/>
</dbReference>
<dbReference type="InterPro" id="IPR001387">
    <property type="entry name" value="Cro/C1-type_HTH"/>
</dbReference>